<evidence type="ECO:0000256" key="6">
    <source>
        <dbReference type="SAM" id="Phobius"/>
    </source>
</evidence>
<accession>A0ABU5E1D4</accession>
<dbReference type="InterPro" id="IPR037185">
    <property type="entry name" value="EmrE-like"/>
</dbReference>
<dbReference type="SUPFAM" id="SSF103481">
    <property type="entry name" value="Multidrug resistance efflux transporter EmrE"/>
    <property type="match status" value="2"/>
</dbReference>
<protein>
    <submittedName>
        <fullName evidence="8">DMT family transporter</fullName>
    </submittedName>
</protein>
<dbReference type="InterPro" id="IPR000620">
    <property type="entry name" value="EamA_dom"/>
</dbReference>
<evidence type="ECO:0000256" key="2">
    <source>
        <dbReference type="ARBA" id="ARBA00007362"/>
    </source>
</evidence>
<dbReference type="EMBL" id="JAXCLX010000002">
    <property type="protein sequence ID" value="MDY0873162.1"/>
    <property type="molecule type" value="Genomic_DNA"/>
</dbReference>
<name>A0ABU5E1D4_9PROT</name>
<proteinExistence type="inferred from homology"/>
<feature type="transmembrane region" description="Helical" evidence="6">
    <location>
        <begin position="248"/>
        <end position="267"/>
    </location>
</feature>
<dbReference type="InterPro" id="IPR050638">
    <property type="entry name" value="AA-Vitamin_Transporters"/>
</dbReference>
<feature type="transmembrane region" description="Helical" evidence="6">
    <location>
        <begin position="221"/>
        <end position="242"/>
    </location>
</feature>
<reference evidence="8 9" key="1">
    <citation type="journal article" date="2013" name="Antonie Van Leeuwenhoek">
        <title>Dongia rigui sp. nov., isolated from freshwater of a large wetland in Korea.</title>
        <authorList>
            <person name="Baik K.S."/>
            <person name="Hwang Y.M."/>
            <person name="Choi J.S."/>
            <person name="Kwon J."/>
            <person name="Seong C.N."/>
        </authorList>
    </citation>
    <scope>NUCLEOTIDE SEQUENCE [LARGE SCALE GENOMIC DNA]</scope>
    <source>
        <strain evidence="8 9">04SU4-P</strain>
    </source>
</reference>
<feature type="domain" description="EamA" evidence="7">
    <location>
        <begin position="186"/>
        <end position="319"/>
    </location>
</feature>
<evidence type="ECO:0000256" key="3">
    <source>
        <dbReference type="ARBA" id="ARBA00022692"/>
    </source>
</evidence>
<keyword evidence="9" id="KW-1185">Reference proteome</keyword>
<dbReference type="Proteomes" id="UP001271769">
    <property type="component" value="Unassembled WGS sequence"/>
</dbReference>
<dbReference type="PANTHER" id="PTHR32322">
    <property type="entry name" value="INNER MEMBRANE TRANSPORTER"/>
    <property type="match status" value="1"/>
</dbReference>
<comment type="similarity">
    <text evidence="2">Belongs to the EamA transporter family.</text>
</comment>
<keyword evidence="4 6" id="KW-1133">Transmembrane helix</keyword>
<feature type="transmembrane region" description="Helical" evidence="6">
    <location>
        <begin position="27"/>
        <end position="49"/>
    </location>
</feature>
<evidence type="ECO:0000313" key="9">
    <source>
        <dbReference type="Proteomes" id="UP001271769"/>
    </source>
</evidence>
<feature type="transmembrane region" description="Helical" evidence="6">
    <location>
        <begin position="279"/>
        <end position="297"/>
    </location>
</feature>
<evidence type="ECO:0000256" key="1">
    <source>
        <dbReference type="ARBA" id="ARBA00004141"/>
    </source>
</evidence>
<evidence type="ECO:0000313" key="8">
    <source>
        <dbReference type="EMBL" id="MDY0873162.1"/>
    </source>
</evidence>
<feature type="transmembrane region" description="Helical" evidence="6">
    <location>
        <begin position="92"/>
        <end position="110"/>
    </location>
</feature>
<feature type="transmembrane region" description="Helical" evidence="6">
    <location>
        <begin position="303"/>
        <end position="322"/>
    </location>
</feature>
<evidence type="ECO:0000259" key="7">
    <source>
        <dbReference type="Pfam" id="PF00892"/>
    </source>
</evidence>
<feature type="transmembrane region" description="Helical" evidence="6">
    <location>
        <begin position="61"/>
        <end position="80"/>
    </location>
</feature>
<dbReference type="RefSeq" id="WP_320501627.1">
    <property type="nucleotide sequence ID" value="NZ_JAXCLX010000002.1"/>
</dbReference>
<comment type="caution">
    <text evidence="8">The sequence shown here is derived from an EMBL/GenBank/DDBJ whole genome shotgun (WGS) entry which is preliminary data.</text>
</comment>
<feature type="transmembrane region" description="Helical" evidence="6">
    <location>
        <begin position="148"/>
        <end position="169"/>
    </location>
</feature>
<dbReference type="PANTHER" id="PTHR32322:SF2">
    <property type="entry name" value="EAMA DOMAIN-CONTAINING PROTEIN"/>
    <property type="match status" value="1"/>
</dbReference>
<feature type="transmembrane region" description="Helical" evidence="6">
    <location>
        <begin position="116"/>
        <end position="136"/>
    </location>
</feature>
<sequence>MQSPAAQGHCRGTILNTQQHQRPRGHWAALGLLLVGTVFVSLITTFASLAYGGGATPMLLVWSRFTALTLTLFVVLKAGGVTFRLPQRNFRATFWIAICLMMMSVGYLSSVAFIKVSLAVILLYTYPLLVAIFAALSGRERISPLRGLLLVTAFAGLVVALGRDIGLTVDIGGLAFDPSQISLDWRGAALALIASLGVAGFVTWGGAYLDGVDSRVMNFWANLWMIGLASLYVAVVGGVALPGTPAGWVGYLGATACYVTAMICWFASMKTLSPTETAMTLNLEPAISLVAATVILSEATSTQQWIGTVILLISIIFSSLTGRHKK</sequence>
<keyword evidence="5 6" id="KW-0472">Membrane</keyword>
<gene>
    <name evidence="8" type="ORF">SMD31_14565</name>
</gene>
<keyword evidence="3 6" id="KW-0812">Transmembrane</keyword>
<evidence type="ECO:0000256" key="4">
    <source>
        <dbReference type="ARBA" id="ARBA00022989"/>
    </source>
</evidence>
<evidence type="ECO:0000256" key="5">
    <source>
        <dbReference type="ARBA" id="ARBA00023136"/>
    </source>
</evidence>
<organism evidence="8 9">
    <name type="scientific">Dongia rigui</name>
    <dbReference type="NCBI Taxonomy" id="940149"/>
    <lineage>
        <taxon>Bacteria</taxon>
        <taxon>Pseudomonadati</taxon>
        <taxon>Pseudomonadota</taxon>
        <taxon>Alphaproteobacteria</taxon>
        <taxon>Rhodospirillales</taxon>
        <taxon>Dongiaceae</taxon>
        <taxon>Dongia</taxon>
    </lineage>
</organism>
<feature type="transmembrane region" description="Helical" evidence="6">
    <location>
        <begin position="189"/>
        <end position="209"/>
    </location>
</feature>
<comment type="subcellular location">
    <subcellularLocation>
        <location evidence="1">Membrane</location>
        <topology evidence="1">Multi-pass membrane protein</topology>
    </subcellularLocation>
</comment>
<dbReference type="Pfam" id="PF00892">
    <property type="entry name" value="EamA"/>
    <property type="match status" value="1"/>
</dbReference>